<sequence length="441" mass="50563">MEYQEKLNAFCGVLRSGEKSKDDFKIGVEVEHIIVDKKTLNSVNFYQENGIESILKKMIVKGYQPKYEGTYVIGLECDSGVITLEPGGQLEFSIISCSSINEIENIYMEFLENIVPILEEHGQLLMAIGYHPKTSIDDIPFNPKKRYEYMSNHFKGRGKYAHNMMKGTASLQVVIDYSNEEDFIRKYKVANFLSPLLALITDNAPVFEGRIYEKNSVRSTIWDNTDSERGGLLHGAMVEDFGYEKYAQYILNIPPIFIVKDGNIIKTDSLKTEEVMDLYTFNTNEIDHIMSMVFPDVRARKYIELRMADSLPYPLSFAYIALIKGLFYHEDALMYLYKLTEATDDKKLAAYRSNLINDGFMGIFRGKKIYEILSLILDLAKKGLKEEEASYLIPLEQLLMQQKNPAMVSKALIKEAGLKTLEWCSLNKWVGRKESGNREII</sequence>
<evidence type="ECO:0000313" key="6">
    <source>
        <dbReference type="EMBL" id="SCY40273.1"/>
    </source>
</evidence>
<protein>
    <recommendedName>
        <fullName evidence="5">Glutamate--cysteine ligase</fullName>
        <ecNumber evidence="5">6.3.2.2</ecNumber>
    </recommendedName>
</protein>
<comment type="similarity">
    <text evidence="5">Belongs to the glutamate--cysteine ligase type 2 family. EgtA subfamily.</text>
</comment>
<evidence type="ECO:0000256" key="1">
    <source>
        <dbReference type="ARBA" id="ARBA00022598"/>
    </source>
</evidence>
<dbReference type="PIRSF" id="PIRSF017901">
    <property type="entry name" value="GCL"/>
    <property type="match status" value="1"/>
</dbReference>
<name>A0A1G5FM46_9FIRM</name>
<dbReference type="PANTHER" id="PTHR34378">
    <property type="entry name" value="GLUTAMATE--CYSTEINE LIGASE, CHLOROPLASTIC"/>
    <property type="match status" value="1"/>
</dbReference>
<evidence type="ECO:0000313" key="7">
    <source>
        <dbReference type="Proteomes" id="UP000198636"/>
    </source>
</evidence>
<dbReference type="EC" id="6.3.2.2" evidence="5"/>
<keyword evidence="3 5" id="KW-0067">ATP-binding</keyword>
<dbReference type="STRING" id="1120976.SAMN03080606_01464"/>
<comment type="catalytic activity">
    <reaction evidence="4 5">
        <text>L-cysteine + L-glutamate + ATP = gamma-L-glutamyl-L-cysteine + ADP + phosphate + H(+)</text>
        <dbReference type="Rhea" id="RHEA:13285"/>
        <dbReference type="ChEBI" id="CHEBI:15378"/>
        <dbReference type="ChEBI" id="CHEBI:29985"/>
        <dbReference type="ChEBI" id="CHEBI:30616"/>
        <dbReference type="ChEBI" id="CHEBI:35235"/>
        <dbReference type="ChEBI" id="CHEBI:43474"/>
        <dbReference type="ChEBI" id="CHEBI:58173"/>
        <dbReference type="ChEBI" id="CHEBI:456216"/>
        <dbReference type="EC" id="6.3.2.2"/>
    </reaction>
</comment>
<dbReference type="InterPro" id="IPR014746">
    <property type="entry name" value="Gln_synth/guanido_kin_cat_dom"/>
</dbReference>
<keyword evidence="1 5" id="KW-0436">Ligase</keyword>
<dbReference type="GO" id="GO:0006750">
    <property type="term" value="P:glutathione biosynthetic process"/>
    <property type="evidence" value="ECO:0007669"/>
    <property type="project" value="UniProtKB-UniRule"/>
</dbReference>
<dbReference type="AlphaFoldDB" id="A0A1G5FM46"/>
<dbReference type="InterPro" id="IPR006336">
    <property type="entry name" value="GCS2"/>
</dbReference>
<comment type="function">
    <text evidence="5">Catalyzes the synthesis of gamma-glutamylcysteine (gamma-GC).</text>
</comment>
<dbReference type="InterPro" id="IPR035434">
    <property type="entry name" value="GCL_bact_plant"/>
</dbReference>
<dbReference type="EMBL" id="FMUS01000007">
    <property type="protein sequence ID" value="SCY40273.1"/>
    <property type="molecule type" value="Genomic_DNA"/>
</dbReference>
<dbReference type="GO" id="GO:0005524">
    <property type="term" value="F:ATP binding"/>
    <property type="evidence" value="ECO:0007669"/>
    <property type="project" value="UniProtKB-UniRule"/>
</dbReference>
<evidence type="ECO:0000256" key="2">
    <source>
        <dbReference type="ARBA" id="ARBA00022741"/>
    </source>
</evidence>
<dbReference type="GO" id="GO:0004357">
    <property type="term" value="F:glutamate-cysteine ligase activity"/>
    <property type="evidence" value="ECO:0007669"/>
    <property type="project" value="UniProtKB-UniRule"/>
</dbReference>
<keyword evidence="7" id="KW-1185">Reference proteome</keyword>
<dbReference type="Proteomes" id="UP000198636">
    <property type="component" value="Unassembled WGS sequence"/>
</dbReference>
<evidence type="ECO:0000256" key="4">
    <source>
        <dbReference type="ARBA" id="ARBA00048819"/>
    </source>
</evidence>
<keyword evidence="2 5" id="KW-0547">Nucleotide-binding</keyword>
<dbReference type="Gene3D" id="3.30.590.20">
    <property type="match status" value="1"/>
</dbReference>
<dbReference type="RefSeq" id="WP_091541715.1">
    <property type="nucleotide sequence ID" value="NZ_FMUS01000007.1"/>
</dbReference>
<reference evidence="6 7" key="1">
    <citation type="submission" date="2016-10" db="EMBL/GenBank/DDBJ databases">
        <authorList>
            <person name="de Groot N.N."/>
        </authorList>
    </citation>
    <scope>NUCLEOTIDE SEQUENCE [LARGE SCALE GENOMIC DNA]</scope>
    <source>
        <strain evidence="6 7">DSM 18978</strain>
    </source>
</reference>
<proteinExistence type="inferred from homology"/>
<accession>A0A1G5FM46</accession>
<dbReference type="PANTHER" id="PTHR34378:SF1">
    <property type="entry name" value="GLUTAMATE--CYSTEINE LIGASE, CHLOROPLASTIC"/>
    <property type="match status" value="1"/>
</dbReference>
<evidence type="ECO:0000256" key="5">
    <source>
        <dbReference type="PIRNR" id="PIRNR017901"/>
    </source>
</evidence>
<dbReference type="Pfam" id="PF04107">
    <property type="entry name" value="GCS2"/>
    <property type="match status" value="1"/>
</dbReference>
<gene>
    <name evidence="6" type="ORF">SAMN03080606_01464</name>
</gene>
<evidence type="ECO:0000256" key="3">
    <source>
        <dbReference type="ARBA" id="ARBA00022840"/>
    </source>
</evidence>
<dbReference type="OrthoDB" id="9780152at2"/>
<dbReference type="SUPFAM" id="SSF55931">
    <property type="entry name" value="Glutamine synthetase/guanido kinase"/>
    <property type="match status" value="1"/>
</dbReference>
<organism evidence="6 7">
    <name type="scientific">Alkaliphilus peptidifermentans DSM 18978</name>
    <dbReference type="NCBI Taxonomy" id="1120976"/>
    <lineage>
        <taxon>Bacteria</taxon>
        <taxon>Bacillati</taxon>
        <taxon>Bacillota</taxon>
        <taxon>Clostridia</taxon>
        <taxon>Peptostreptococcales</taxon>
        <taxon>Natronincolaceae</taxon>
        <taxon>Alkaliphilus</taxon>
    </lineage>
</organism>